<keyword evidence="6 10" id="KW-0560">Oxidoreductase</keyword>
<gene>
    <name evidence="10" type="primary">chlN</name>
    <name evidence="12" type="ORF">K4A83_15140</name>
</gene>
<dbReference type="NCBIfam" id="NF002768">
    <property type="entry name" value="PRK02842.1"/>
    <property type="match status" value="1"/>
</dbReference>
<evidence type="ECO:0000256" key="1">
    <source>
        <dbReference type="ARBA" id="ARBA00022485"/>
    </source>
</evidence>
<dbReference type="InterPro" id="IPR000510">
    <property type="entry name" value="Nase/OxRdtase_comp1"/>
</dbReference>
<evidence type="ECO:0000256" key="3">
    <source>
        <dbReference type="ARBA" id="ARBA00022723"/>
    </source>
</evidence>
<dbReference type="CDD" id="cd01979">
    <property type="entry name" value="Pchlide_reductase_N"/>
    <property type="match status" value="1"/>
</dbReference>
<evidence type="ECO:0000256" key="4">
    <source>
        <dbReference type="ARBA" id="ARBA00022741"/>
    </source>
</evidence>
<dbReference type="NCBIfam" id="TIGR01279">
    <property type="entry name" value="DPOR_bchN"/>
    <property type="match status" value="1"/>
</dbReference>
<dbReference type="EC" id="1.3.7.7" evidence="10"/>
<dbReference type="PANTHER" id="PTHR39429">
    <property type="entry name" value="LIGHT-INDEPENDENT PROTOCHLOROPHYLLIDE REDUCTASE SUBUNIT N"/>
    <property type="match status" value="1"/>
</dbReference>
<keyword evidence="7 10" id="KW-0408">Iron</keyword>
<dbReference type="RefSeq" id="WP_265265461.1">
    <property type="nucleotide sequence ID" value="NZ_JAIHOM010000079.1"/>
</dbReference>
<comment type="catalytic activity">
    <reaction evidence="10">
        <text>chlorophyllide a + oxidized 2[4Fe-4S]-[ferredoxin] + 2 ADP + 2 phosphate = protochlorophyllide a + reduced 2[4Fe-4S]-[ferredoxin] + 2 ATP + 2 H2O</text>
        <dbReference type="Rhea" id="RHEA:28202"/>
        <dbReference type="Rhea" id="RHEA-COMP:10002"/>
        <dbReference type="Rhea" id="RHEA-COMP:10004"/>
        <dbReference type="ChEBI" id="CHEBI:15377"/>
        <dbReference type="ChEBI" id="CHEBI:30616"/>
        <dbReference type="ChEBI" id="CHEBI:33722"/>
        <dbReference type="ChEBI" id="CHEBI:33723"/>
        <dbReference type="ChEBI" id="CHEBI:43474"/>
        <dbReference type="ChEBI" id="CHEBI:83348"/>
        <dbReference type="ChEBI" id="CHEBI:83350"/>
        <dbReference type="ChEBI" id="CHEBI:456216"/>
        <dbReference type="EC" id="1.3.7.7"/>
    </reaction>
</comment>
<reference evidence="12 13" key="1">
    <citation type="submission" date="2021-08" db="EMBL/GenBank/DDBJ databases">
        <title>Draft genome sequence of Spirulina subsalsa with high tolerance to salinity and hype-accumulation of phycocyanin.</title>
        <authorList>
            <person name="Pei H."/>
            <person name="Jiang L."/>
        </authorList>
    </citation>
    <scope>NUCLEOTIDE SEQUENCE [LARGE SCALE GENOMIC DNA]</scope>
    <source>
        <strain evidence="12 13">FACHB-351</strain>
    </source>
</reference>
<comment type="subunit">
    <text evidence="10">Protochlorophyllide reductase is composed of three subunits; ChlL, ChlN and ChlB. Forms a heterotetramer of two ChlB and two ChlN subunits.</text>
</comment>
<dbReference type="Proteomes" id="UP001526426">
    <property type="component" value="Unassembled WGS sequence"/>
</dbReference>
<comment type="cofactor">
    <cofactor evidence="10">
        <name>[4Fe-4S] cluster</name>
        <dbReference type="ChEBI" id="CHEBI:49883"/>
    </cofactor>
    <text evidence="10">Binds 1 [4Fe-4S] cluster per heterodimer. The cluster is bound at the heterodimer interface by residues from both subunits.</text>
</comment>
<keyword evidence="4 10" id="KW-0547">Nucleotide-binding</keyword>
<name>A0ABT3L9G3_9CYAN</name>
<feature type="binding site" evidence="10">
    <location>
        <position position="23"/>
    </location>
    <ligand>
        <name>[4Fe-4S] cluster</name>
        <dbReference type="ChEBI" id="CHEBI:49883"/>
        <note>ligand shared with heterodimeric partner</note>
    </ligand>
</feature>
<dbReference type="PANTHER" id="PTHR39429:SF3">
    <property type="entry name" value="LIGHT-INDEPENDENT PROTOCHLOROPHYLLIDE REDUCTASE SUBUNIT N"/>
    <property type="match status" value="1"/>
</dbReference>
<evidence type="ECO:0000256" key="5">
    <source>
        <dbReference type="ARBA" id="ARBA00022840"/>
    </source>
</evidence>
<feature type="domain" description="Nitrogenase/oxidoreductase component 1" evidence="11">
    <location>
        <begin position="23"/>
        <end position="441"/>
    </location>
</feature>
<accession>A0ABT3L9G3</accession>
<keyword evidence="2 10" id="KW-0602">Photosynthesis</keyword>
<keyword evidence="8 10" id="KW-0411">Iron-sulfur</keyword>
<comment type="similarity">
    <text evidence="10">Belongs to the BchN/ChlN family.</text>
</comment>
<keyword evidence="13" id="KW-1185">Reference proteome</keyword>
<evidence type="ECO:0000259" key="11">
    <source>
        <dbReference type="Pfam" id="PF00148"/>
    </source>
</evidence>
<evidence type="ECO:0000256" key="10">
    <source>
        <dbReference type="HAMAP-Rule" id="MF_00352"/>
    </source>
</evidence>
<protein>
    <recommendedName>
        <fullName evidence="10">Light-independent protochlorophyllide reductase subunit N</fullName>
        <shortName evidence="10">DPOR subunit N</shortName>
        <shortName evidence="10">LI-POR subunit N</shortName>
        <ecNumber evidence="10">1.3.7.7</ecNumber>
    </recommendedName>
</protein>
<dbReference type="EMBL" id="JAIHOM010000079">
    <property type="protein sequence ID" value="MCW6037600.1"/>
    <property type="molecule type" value="Genomic_DNA"/>
</dbReference>
<dbReference type="Gene3D" id="3.40.50.1980">
    <property type="entry name" value="Nitrogenase molybdenum iron protein domain"/>
    <property type="match status" value="3"/>
</dbReference>
<dbReference type="Pfam" id="PF00148">
    <property type="entry name" value="Oxidored_nitro"/>
    <property type="match status" value="1"/>
</dbReference>
<dbReference type="GO" id="GO:0016491">
    <property type="term" value="F:oxidoreductase activity"/>
    <property type="evidence" value="ECO:0007669"/>
    <property type="project" value="UniProtKB-KW"/>
</dbReference>
<evidence type="ECO:0000256" key="9">
    <source>
        <dbReference type="ARBA" id="ARBA00023171"/>
    </source>
</evidence>
<comment type="pathway">
    <text evidence="10">Porphyrin-containing compound metabolism; chlorophyll biosynthesis (light-independent).</text>
</comment>
<comment type="function">
    <text evidence="10">Component of the dark-operative protochlorophyllide reductase (DPOR) that uses Mg-ATP and reduced ferredoxin to reduce ring D of protochlorophyllide (Pchlide) to form chlorophyllide a (Chlide). This reaction is light-independent. The NB-protein (ChlN-ChlB) is the catalytic component of the complex.</text>
</comment>
<keyword evidence="1 10" id="KW-0004">4Fe-4S</keyword>
<evidence type="ECO:0000256" key="6">
    <source>
        <dbReference type="ARBA" id="ARBA00023002"/>
    </source>
</evidence>
<keyword evidence="5 10" id="KW-0067">ATP-binding</keyword>
<keyword evidence="9 10" id="KW-0149">Chlorophyll biosynthesis</keyword>
<evidence type="ECO:0000256" key="2">
    <source>
        <dbReference type="ARBA" id="ARBA00022531"/>
    </source>
</evidence>
<proteinExistence type="inferred from homology"/>
<dbReference type="InterPro" id="IPR005970">
    <property type="entry name" value="Protochl_reductN"/>
</dbReference>
<comment type="caution">
    <text evidence="12">The sequence shown here is derived from an EMBL/GenBank/DDBJ whole genome shotgun (WGS) entry which is preliminary data.</text>
</comment>
<sequence>MTVAQEPTGLNFDCETGNYHTFCPISCVAWLYQKIEDSFFLVIGTKTCGYFLQNAMGVMIFAEPRYAMAELEEGDISAQLNDYEELKRLCLQIKRDRNPSVIVWIGTCTTEIIKMDLEGLAPKLEAEIGIPIVTARANGLDYAFTQGEDTVLAAMAHRCPSKVTSEAEKEERNAIQKLLTFGRKAEETAPTSEPKHPPLVLFGSLPDPVVTNLTLELKKQGVEVSGWLPAKRYTELPVIEEGYYVAGVNPFLSRTATTLMRRRKCKLIGAPFPIGPDGTRAWIEKICSVFGIEPQGLAEREAKIWESLEDYLQLIRGKSVFFMGDNLLEISLARFLIRCGMTVPEIGIPYMDKRYQAAELALLEKTCQEMGVSTPNIVEKPDNYNQLQRIKAIQPDLVITGMAHANPLEARGINTKWSVEFTFAQIHGFSNARDILELVTRPLRRNNSLKDLGWEKLVQEEATV</sequence>
<evidence type="ECO:0000313" key="13">
    <source>
        <dbReference type="Proteomes" id="UP001526426"/>
    </source>
</evidence>
<dbReference type="PIRSF" id="PIRSF000162">
    <property type="entry name" value="P_chlorophyll_rd"/>
    <property type="match status" value="1"/>
</dbReference>
<evidence type="ECO:0000256" key="7">
    <source>
        <dbReference type="ARBA" id="ARBA00023004"/>
    </source>
</evidence>
<dbReference type="SUPFAM" id="SSF53807">
    <property type="entry name" value="Helical backbone' metal receptor"/>
    <property type="match status" value="1"/>
</dbReference>
<organism evidence="12 13">
    <name type="scientific">Spirulina subsalsa FACHB-351</name>
    <dbReference type="NCBI Taxonomy" id="234711"/>
    <lineage>
        <taxon>Bacteria</taxon>
        <taxon>Bacillati</taxon>
        <taxon>Cyanobacteriota</taxon>
        <taxon>Cyanophyceae</taxon>
        <taxon>Spirulinales</taxon>
        <taxon>Spirulinaceae</taxon>
        <taxon>Spirulina</taxon>
    </lineage>
</organism>
<dbReference type="InterPro" id="IPR050293">
    <property type="entry name" value="LIPOR_BchN/ChlN"/>
</dbReference>
<evidence type="ECO:0000313" key="12">
    <source>
        <dbReference type="EMBL" id="MCW6037600.1"/>
    </source>
</evidence>
<feature type="binding site" evidence="10">
    <location>
        <position position="108"/>
    </location>
    <ligand>
        <name>[4Fe-4S] cluster</name>
        <dbReference type="ChEBI" id="CHEBI:49883"/>
        <note>ligand shared with heterodimeric partner</note>
    </ligand>
</feature>
<dbReference type="HAMAP" id="MF_00352">
    <property type="entry name" value="ChlN_BchN"/>
    <property type="match status" value="1"/>
</dbReference>
<feature type="binding site" evidence="10">
    <location>
        <position position="48"/>
    </location>
    <ligand>
        <name>[4Fe-4S] cluster</name>
        <dbReference type="ChEBI" id="CHEBI:49883"/>
        <note>ligand shared with heterodimeric partner</note>
    </ligand>
</feature>
<evidence type="ECO:0000256" key="8">
    <source>
        <dbReference type="ARBA" id="ARBA00023014"/>
    </source>
</evidence>
<keyword evidence="3 10" id="KW-0479">Metal-binding</keyword>